<evidence type="ECO:0000256" key="4">
    <source>
        <dbReference type="ARBA" id="ARBA00022840"/>
    </source>
</evidence>
<proteinExistence type="inferred from homology"/>
<evidence type="ECO:0000259" key="5">
    <source>
        <dbReference type="PROSITE" id="PS50893"/>
    </source>
</evidence>
<organism evidence="6 7">
    <name type="scientific">Noviluteimonas lactosilytica</name>
    <dbReference type="NCBI Taxonomy" id="2888523"/>
    <lineage>
        <taxon>Bacteria</taxon>
        <taxon>Pseudomonadati</taxon>
        <taxon>Pseudomonadota</taxon>
        <taxon>Gammaproteobacteria</taxon>
        <taxon>Lysobacterales</taxon>
        <taxon>Lysobacteraceae</taxon>
        <taxon>Noviluteimonas</taxon>
    </lineage>
</organism>
<dbReference type="PROSITE" id="PS50893">
    <property type="entry name" value="ABC_TRANSPORTER_2"/>
    <property type="match status" value="1"/>
</dbReference>
<dbReference type="CDD" id="cd03268">
    <property type="entry name" value="ABC_BcrA_bacitracin_resist"/>
    <property type="match status" value="1"/>
</dbReference>
<feature type="domain" description="ABC transporter" evidence="5">
    <location>
        <begin position="5"/>
        <end position="232"/>
    </location>
</feature>
<sequence>MSLAIQTRGLTRRFPGGHGVADLDLSVPAGAVFGFLGPNGAGKTTTIRLLLGLLKPQAGEIFLQGYPLGARSRPALARVGALVESPALYPHLTGRQNLEVTRRLLGTSRTRIDEVLAIVGMRDAAERRVRDYSLGMRQRLAIALAMLDDPRLLILDEPANGLDPAGILDMRLLLRSLANDHGMTVFVSSHQLGEVELVASHVGVLREGTLRFQGTIAELRARNAPRVLLRADDPARATHLLATAGEAVAAIDAETLAVAIGGRDEAQLNRLLVEGGLQVSHLAREQPSLESLFFRIAHA</sequence>
<evidence type="ECO:0000313" key="6">
    <source>
        <dbReference type="EMBL" id="MCC8364555.1"/>
    </source>
</evidence>
<dbReference type="SUPFAM" id="SSF52540">
    <property type="entry name" value="P-loop containing nucleoside triphosphate hydrolases"/>
    <property type="match status" value="1"/>
</dbReference>
<evidence type="ECO:0000313" key="7">
    <source>
        <dbReference type="Proteomes" id="UP001165293"/>
    </source>
</evidence>
<dbReference type="PANTHER" id="PTHR43335:SF4">
    <property type="entry name" value="ABC TRANSPORTER, ATP-BINDING PROTEIN"/>
    <property type="match status" value="1"/>
</dbReference>
<accession>A0ABS8JLQ4</accession>
<dbReference type="GO" id="GO:0005524">
    <property type="term" value="F:ATP binding"/>
    <property type="evidence" value="ECO:0007669"/>
    <property type="project" value="UniProtKB-KW"/>
</dbReference>
<keyword evidence="2" id="KW-0813">Transport</keyword>
<dbReference type="InterPro" id="IPR027417">
    <property type="entry name" value="P-loop_NTPase"/>
</dbReference>
<protein>
    <submittedName>
        <fullName evidence="6">ABC transporter ATP-binding protein</fullName>
    </submittedName>
</protein>
<dbReference type="InterPro" id="IPR003439">
    <property type="entry name" value="ABC_transporter-like_ATP-bd"/>
</dbReference>
<comment type="caution">
    <text evidence="6">The sequence shown here is derived from an EMBL/GenBank/DDBJ whole genome shotgun (WGS) entry which is preliminary data.</text>
</comment>
<keyword evidence="3" id="KW-0547">Nucleotide-binding</keyword>
<reference evidence="6" key="1">
    <citation type="submission" date="2021-10" db="EMBL/GenBank/DDBJ databases">
        <authorList>
            <person name="Lyu M."/>
            <person name="Wang X."/>
            <person name="Meng X."/>
            <person name="Xu K."/>
        </authorList>
    </citation>
    <scope>NUCLEOTIDE SEQUENCE</scope>
    <source>
        <strain evidence="6">A6</strain>
    </source>
</reference>
<name>A0ABS8JLQ4_9GAMM</name>
<dbReference type="EMBL" id="JAJGAK010000005">
    <property type="protein sequence ID" value="MCC8364555.1"/>
    <property type="molecule type" value="Genomic_DNA"/>
</dbReference>
<dbReference type="SMART" id="SM00382">
    <property type="entry name" value="AAA"/>
    <property type="match status" value="1"/>
</dbReference>
<comment type="similarity">
    <text evidence="1">Belongs to the ABC transporter superfamily.</text>
</comment>
<keyword evidence="4 6" id="KW-0067">ATP-binding</keyword>
<dbReference type="Gene3D" id="3.40.50.300">
    <property type="entry name" value="P-loop containing nucleotide triphosphate hydrolases"/>
    <property type="match status" value="1"/>
</dbReference>
<evidence type="ECO:0000256" key="2">
    <source>
        <dbReference type="ARBA" id="ARBA00022448"/>
    </source>
</evidence>
<gene>
    <name evidence="6" type="ORF">LK996_15900</name>
</gene>
<dbReference type="Proteomes" id="UP001165293">
    <property type="component" value="Unassembled WGS sequence"/>
</dbReference>
<evidence type="ECO:0000256" key="3">
    <source>
        <dbReference type="ARBA" id="ARBA00022741"/>
    </source>
</evidence>
<dbReference type="Pfam" id="PF00005">
    <property type="entry name" value="ABC_tran"/>
    <property type="match status" value="1"/>
</dbReference>
<dbReference type="PANTHER" id="PTHR43335">
    <property type="entry name" value="ABC TRANSPORTER, ATP-BINDING PROTEIN"/>
    <property type="match status" value="1"/>
</dbReference>
<dbReference type="PROSITE" id="PS00211">
    <property type="entry name" value="ABC_TRANSPORTER_1"/>
    <property type="match status" value="1"/>
</dbReference>
<keyword evidence="7" id="KW-1185">Reference proteome</keyword>
<dbReference type="InterPro" id="IPR003593">
    <property type="entry name" value="AAA+_ATPase"/>
</dbReference>
<dbReference type="RefSeq" id="WP_230528352.1">
    <property type="nucleotide sequence ID" value="NZ_JAJGAK010000005.1"/>
</dbReference>
<dbReference type="InterPro" id="IPR017871">
    <property type="entry name" value="ABC_transporter-like_CS"/>
</dbReference>
<evidence type="ECO:0000256" key="1">
    <source>
        <dbReference type="ARBA" id="ARBA00005417"/>
    </source>
</evidence>